<dbReference type="EMBL" id="GBXM01087360">
    <property type="protein sequence ID" value="JAH21217.1"/>
    <property type="molecule type" value="Transcribed_RNA"/>
</dbReference>
<evidence type="ECO:0000313" key="1">
    <source>
        <dbReference type="EMBL" id="JAH21217.1"/>
    </source>
</evidence>
<reference evidence="1" key="1">
    <citation type="submission" date="2014-11" db="EMBL/GenBank/DDBJ databases">
        <authorList>
            <person name="Amaro Gonzalez C."/>
        </authorList>
    </citation>
    <scope>NUCLEOTIDE SEQUENCE</scope>
</reference>
<protein>
    <submittedName>
        <fullName evidence="1">Uncharacterized protein</fullName>
    </submittedName>
</protein>
<dbReference type="AlphaFoldDB" id="A0A0E9QXK9"/>
<reference evidence="1" key="2">
    <citation type="journal article" date="2015" name="Fish Shellfish Immunol.">
        <title>Early steps in the European eel (Anguilla anguilla)-Vibrio vulnificus interaction in the gills: Role of the RtxA13 toxin.</title>
        <authorList>
            <person name="Callol A."/>
            <person name="Pajuelo D."/>
            <person name="Ebbesson L."/>
            <person name="Teles M."/>
            <person name="MacKenzie S."/>
            <person name="Amaro C."/>
        </authorList>
    </citation>
    <scope>NUCLEOTIDE SEQUENCE</scope>
</reference>
<proteinExistence type="predicted"/>
<organism evidence="1">
    <name type="scientific">Anguilla anguilla</name>
    <name type="common">European freshwater eel</name>
    <name type="synonym">Muraena anguilla</name>
    <dbReference type="NCBI Taxonomy" id="7936"/>
    <lineage>
        <taxon>Eukaryota</taxon>
        <taxon>Metazoa</taxon>
        <taxon>Chordata</taxon>
        <taxon>Craniata</taxon>
        <taxon>Vertebrata</taxon>
        <taxon>Euteleostomi</taxon>
        <taxon>Actinopterygii</taxon>
        <taxon>Neopterygii</taxon>
        <taxon>Teleostei</taxon>
        <taxon>Anguilliformes</taxon>
        <taxon>Anguillidae</taxon>
        <taxon>Anguilla</taxon>
    </lineage>
</organism>
<accession>A0A0E9QXK9</accession>
<sequence>MATVVLNASSVMCSFSTSQNTKILRNSNQNSFNFMTNVNLEIVETKTKLRWQLRFNSIFQNLHRNSAKLCDQTDLN</sequence>
<name>A0A0E9QXK9_ANGAN</name>